<protein>
    <submittedName>
        <fullName evidence="1">Uncharacterized protein</fullName>
    </submittedName>
</protein>
<comment type="caution">
    <text evidence="1">The sequence shown here is derived from an EMBL/GenBank/DDBJ whole genome shotgun (WGS) entry which is preliminary data.</text>
</comment>
<dbReference type="EMBL" id="JAOL01000160">
    <property type="protein sequence ID" value="EUA87513.1"/>
    <property type="molecule type" value="Genomic_DNA"/>
</dbReference>
<sequence>MCQHVVVDGGQLALPHSPRHRGSVLNDQGVGRNVVDTGFDSGVYRAQQVVVGLPGVP</sequence>
<evidence type="ECO:0000313" key="1">
    <source>
        <dbReference type="EMBL" id="EUA87513.1"/>
    </source>
</evidence>
<proteinExistence type="predicted"/>
<reference evidence="1 2" key="1">
    <citation type="submission" date="2014-01" db="EMBL/GenBank/DDBJ databases">
        <authorList>
            <person name="Dobos K."/>
            <person name="Lenaerts A."/>
            <person name="Ordway D."/>
            <person name="DeGroote M.A."/>
            <person name="Parker T."/>
            <person name="Sizemore C."/>
            <person name="Tallon L.J."/>
            <person name="Sadzewicz L.K."/>
            <person name="Sengamalay N."/>
            <person name="Fraser C.M."/>
            <person name="Hine E."/>
            <person name="Shefchek K.A."/>
            <person name="Das S.P."/>
            <person name="Tettelin H."/>
        </authorList>
    </citation>
    <scope>NUCLEOTIDE SEQUENCE [LARGE SCALE GENOMIC DNA]</scope>
    <source>
        <strain evidence="1 2">Harvey</strain>
    </source>
</reference>
<organism evidence="1 2">
    <name type="scientific">Mycobacterium ulcerans str. Harvey</name>
    <dbReference type="NCBI Taxonomy" id="1299332"/>
    <lineage>
        <taxon>Bacteria</taxon>
        <taxon>Bacillati</taxon>
        <taxon>Actinomycetota</taxon>
        <taxon>Actinomycetes</taxon>
        <taxon>Mycobacteriales</taxon>
        <taxon>Mycobacteriaceae</taxon>
        <taxon>Mycobacterium</taxon>
        <taxon>Mycobacterium ulcerans group</taxon>
    </lineage>
</organism>
<name>A0ABP3A7X8_MYCUL</name>
<gene>
    <name evidence="1" type="ORF">I551_5932</name>
</gene>
<keyword evidence="2" id="KW-1185">Reference proteome</keyword>
<dbReference type="Proteomes" id="UP000020681">
    <property type="component" value="Unassembled WGS sequence"/>
</dbReference>
<accession>A0ABP3A7X8</accession>
<evidence type="ECO:0000313" key="2">
    <source>
        <dbReference type="Proteomes" id="UP000020681"/>
    </source>
</evidence>